<name>A0A2Z5WAF9_9VIRU</name>
<keyword evidence="1" id="KW-0946">Virion</keyword>
<accession>A0A2Z5WAF9</accession>
<keyword evidence="1" id="KW-0167">Capsid protein</keyword>
<dbReference type="EMBL" id="LC333748">
    <property type="protein sequence ID" value="BBB86798.1"/>
    <property type="molecule type" value="Genomic_RNA"/>
</dbReference>
<evidence type="ECO:0000313" key="1">
    <source>
        <dbReference type="EMBL" id="BBB86798.1"/>
    </source>
</evidence>
<sequence length="490" mass="54072">MAEQTIIPPATGNPGVPALAPAPVPAARHAFRATRNTQPIPQNVAITPYPVARGISDLVVATEGYDFVKNDQPEPNTFLPSALGLKGAIYLTTSRLANHDRFLKEGHLWHPIMDEAYLCFAFLYHCLRCQRHIGRLSPDDFNLLSTLEAQYPPTSIHIPGTYVQFFQALTVTENPYPWLGVIGPHLPALGHRTASNVFLGQHQEHVISPVIPALIDAIHGVATSPLVAADGTAVINNLGRKLFIPTNRQVNTIRGDDAQRMYLTSLHYRLPFVQNNRIDRAFQLAVAHNIGNNGTINQFVLDLPTRILHNADHDTPMSILQFLGLQDYHHTPNRDNRLRIWPRQYGPTMAAQCGYIEGSRSLNDLPLVGLGASSPSWTIAPAPFNMDDPAPNGGQDALADTVYTRYFMVSMPGVAHNRDPSLEKVAAQVSTIAQVNSHFENVDLDAELNLAGIKSGPFWNFPVSDIGAQFDLATFMAQHIPNLIRYNRRT</sequence>
<dbReference type="GO" id="GO:0019028">
    <property type="term" value="C:viral capsid"/>
    <property type="evidence" value="ECO:0007669"/>
    <property type="project" value="UniProtKB-KW"/>
</dbReference>
<reference evidence="1" key="1">
    <citation type="journal article" date="2018" name="Environ. Microbiol.">
        <title>Novel, diverse RNA viruses from Mediterranean isolates of the phytopathogenic fungus, Rosellinia necatrix: insights into evolutionary biology of fungal viruses.</title>
        <authorList>
            <person name="Arjona-Lopez J.M."/>
            <person name="Telengech P."/>
            <person name="Jamal A."/>
            <person name="Hisano S."/>
            <person name="Kondo H."/>
            <person name="Yelin M.D."/>
            <person name="Arjona-Girona I."/>
            <person name="Kanematsu S."/>
            <person name="Lopez-Herrera C.J."/>
            <person name="Suzuki N."/>
        </authorList>
    </citation>
    <scope>NUCLEOTIDE SEQUENCE</scope>
</reference>
<proteinExistence type="predicted"/>
<protein>
    <submittedName>
        <fullName evidence="1">Putative coat protein</fullName>
    </submittedName>
</protein>
<organism evidence="1">
    <name type="scientific">Rosellinia necatrix partitivirus 9</name>
    <dbReference type="NCBI Taxonomy" id="2056550"/>
    <lineage>
        <taxon>Viruses</taxon>
        <taxon>Riboviria</taxon>
        <taxon>Orthornavirae</taxon>
        <taxon>Pisuviricota</taxon>
        <taxon>Duplopiviricetes</taxon>
        <taxon>Durnavirales</taxon>
        <taxon>Partitiviridae</taxon>
    </lineage>
</organism>